<protein>
    <submittedName>
        <fullName evidence="2">Alpha/beta hydrolase</fullName>
    </submittedName>
</protein>
<dbReference type="PANTHER" id="PTHR43433:SF5">
    <property type="entry name" value="AB HYDROLASE-1 DOMAIN-CONTAINING PROTEIN"/>
    <property type="match status" value="1"/>
</dbReference>
<proteinExistence type="predicted"/>
<dbReference type="PANTHER" id="PTHR43433">
    <property type="entry name" value="HYDROLASE, ALPHA/BETA FOLD FAMILY PROTEIN"/>
    <property type="match status" value="1"/>
</dbReference>
<keyword evidence="3" id="KW-1185">Reference proteome</keyword>
<dbReference type="InterPro" id="IPR000073">
    <property type="entry name" value="AB_hydrolase_1"/>
</dbReference>
<sequence length="306" mass="33198">MNALFRLRGEDRFCELSHGLRLCYREYGHPNDEPMLLVAGLGLQLTSWPATMVEHLTAEGYRVVVFDNRDVGRSSMHEGQPPGVMRQLFRVPAPDGYDIADMARDALGLLDHLNIEKSHVVGMSMGGMIAQTMAALEPRRLLSLTSIFSTTGNRRVGQPAMSSVIKLVGPPARTREDHVSRHLAMMRHIGPTAYPLCEETHGAYAAEGWDRGHGEHAHKGVARQIGAIARTGDRTPQLKTIRTPTLVVHGDRDLMVAPSGGQATARAIKNARLVTIPGMGHSFPEPVIPELAGAIVAHARQAGGVS</sequence>
<feature type="domain" description="AB hydrolase-1" evidence="1">
    <location>
        <begin position="34"/>
        <end position="282"/>
    </location>
</feature>
<dbReference type="RefSeq" id="WP_189578287.1">
    <property type="nucleotide sequence ID" value="NZ_BMXV01000010.1"/>
</dbReference>
<gene>
    <name evidence="2" type="ORF">GCM10007071_35810</name>
</gene>
<dbReference type="Proteomes" id="UP000601597">
    <property type="component" value="Unassembled WGS sequence"/>
</dbReference>
<dbReference type="GO" id="GO:0016787">
    <property type="term" value="F:hydrolase activity"/>
    <property type="evidence" value="ECO:0007669"/>
    <property type="project" value="UniProtKB-KW"/>
</dbReference>
<accession>A0ABQ3B9N8</accession>
<keyword evidence="2" id="KW-0378">Hydrolase</keyword>
<dbReference type="Gene3D" id="3.40.50.1820">
    <property type="entry name" value="alpha/beta hydrolase"/>
    <property type="match status" value="1"/>
</dbReference>
<organism evidence="2 3">
    <name type="scientific">Marinobacter zhanjiangensis</name>
    <dbReference type="NCBI Taxonomy" id="578215"/>
    <lineage>
        <taxon>Bacteria</taxon>
        <taxon>Pseudomonadati</taxon>
        <taxon>Pseudomonadota</taxon>
        <taxon>Gammaproteobacteria</taxon>
        <taxon>Pseudomonadales</taxon>
        <taxon>Marinobacteraceae</taxon>
        <taxon>Marinobacter</taxon>
    </lineage>
</organism>
<dbReference type="Pfam" id="PF00561">
    <property type="entry name" value="Abhydrolase_1"/>
    <property type="match status" value="1"/>
</dbReference>
<evidence type="ECO:0000313" key="3">
    <source>
        <dbReference type="Proteomes" id="UP000601597"/>
    </source>
</evidence>
<dbReference type="InterPro" id="IPR050471">
    <property type="entry name" value="AB_hydrolase"/>
</dbReference>
<evidence type="ECO:0000313" key="2">
    <source>
        <dbReference type="EMBL" id="GGY85331.1"/>
    </source>
</evidence>
<dbReference type="EMBL" id="BMXV01000010">
    <property type="protein sequence ID" value="GGY85331.1"/>
    <property type="molecule type" value="Genomic_DNA"/>
</dbReference>
<reference evidence="3" key="1">
    <citation type="journal article" date="2019" name="Int. J. Syst. Evol. Microbiol.">
        <title>The Global Catalogue of Microorganisms (GCM) 10K type strain sequencing project: providing services to taxonomists for standard genome sequencing and annotation.</title>
        <authorList>
            <consortium name="The Broad Institute Genomics Platform"/>
            <consortium name="The Broad Institute Genome Sequencing Center for Infectious Disease"/>
            <person name="Wu L."/>
            <person name="Ma J."/>
        </authorList>
    </citation>
    <scope>NUCLEOTIDE SEQUENCE [LARGE SCALE GENOMIC DNA]</scope>
    <source>
        <strain evidence="3">KCTC 22280</strain>
    </source>
</reference>
<comment type="caution">
    <text evidence="2">The sequence shown here is derived from an EMBL/GenBank/DDBJ whole genome shotgun (WGS) entry which is preliminary data.</text>
</comment>
<dbReference type="InterPro" id="IPR029058">
    <property type="entry name" value="AB_hydrolase_fold"/>
</dbReference>
<dbReference type="SUPFAM" id="SSF53474">
    <property type="entry name" value="alpha/beta-Hydrolases"/>
    <property type="match status" value="1"/>
</dbReference>
<evidence type="ECO:0000259" key="1">
    <source>
        <dbReference type="Pfam" id="PF00561"/>
    </source>
</evidence>
<name>A0ABQ3B9N8_9GAMM</name>